<protein>
    <submittedName>
        <fullName evidence="1">Uncharacterized protein</fullName>
    </submittedName>
</protein>
<comment type="caution">
    <text evidence="1">The sequence shown here is derived from an EMBL/GenBank/DDBJ whole genome shotgun (WGS) entry which is preliminary data.</text>
</comment>
<accession>A0ABV6LMB0</accession>
<organism evidence="1 2">
    <name type="scientific">Pontibacillus salicampi</name>
    <dbReference type="NCBI Taxonomy" id="1449801"/>
    <lineage>
        <taxon>Bacteria</taxon>
        <taxon>Bacillati</taxon>
        <taxon>Bacillota</taxon>
        <taxon>Bacilli</taxon>
        <taxon>Bacillales</taxon>
        <taxon>Bacillaceae</taxon>
        <taxon>Pontibacillus</taxon>
    </lineage>
</organism>
<dbReference type="EMBL" id="JBHLTP010000004">
    <property type="protein sequence ID" value="MFC0523443.1"/>
    <property type="molecule type" value="Genomic_DNA"/>
</dbReference>
<proteinExistence type="predicted"/>
<sequence>MDKARAHPAWIVLLFVYEITEPCYASVKKMEGKSCQLETVKVTEGLL</sequence>
<gene>
    <name evidence="1" type="ORF">ACFFGV_07580</name>
</gene>
<name>A0ABV6LMB0_9BACI</name>
<evidence type="ECO:0000313" key="2">
    <source>
        <dbReference type="Proteomes" id="UP001589836"/>
    </source>
</evidence>
<reference evidence="1 2" key="1">
    <citation type="submission" date="2024-09" db="EMBL/GenBank/DDBJ databases">
        <authorList>
            <person name="Sun Q."/>
            <person name="Mori K."/>
        </authorList>
    </citation>
    <scope>NUCLEOTIDE SEQUENCE [LARGE SCALE GENOMIC DNA]</scope>
    <source>
        <strain evidence="1 2">NCAIM B.02529</strain>
    </source>
</reference>
<dbReference type="Proteomes" id="UP001589836">
    <property type="component" value="Unassembled WGS sequence"/>
</dbReference>
<keyword evidence="2" id="KW-1185">Reference proteome</keyword>
<evidence type="ECO:0000313" key="1">
    <source>
        <dbReference type="EMBL" id="MFC0523443.1"/>
    </source>
</evidence>